<dbReference type="InterPro" id="IPR046373">
    <property type="entry name" value="Acyl-CoA_Oxase/DH_mid-dom_sf"/>
</dbReference>
<accession>H1FT30</accession>
<dbReference type="SUPFAM" id="SSF56645">
    <property type="entry name" value="Acyl-CoA dehydrogenase NM domain-like"/>
    <property type="match status" value="1"/>
</dbReference>
<dbReference type="Gene3D" id="1.20.140.10">
    <property type="entry name" value="Butyryl-CoA Dehydrogenase, subunit A, domain 3"/>
    <property type="match status" value="1"/>
</dbReference>
<dbReference type="OrthoDB" id="9765339at2"/>
<evidence type="ECO:0000256" key="3">
    <source>
        <dbReference type="ARBA" id="ARBA00022630"/>
    </source>
</evidence>
<evidence type="ECO:0000256" key="1">
    <source>
        <dbReference type="ARBA" id="ARBA00001974"/>
    </source>
</evidence>
<gene>
    <name evidence="9" type="ORF">SMGD1_1425</name>
</gene>
<evidence type="ECO:0000259" key="7">
    <source>
        <dbReference type="Pfam" id="PF02770"/>
    </source>
</evidence>
<dbReference type="GO" id="GO:0003995">
    <property type="term" value="F:acyl-CoA dehydrogenase activity"/>
    <property type="evidence" value="ECO:0007669"/>
    <property type="project" value="TreeGrafter"/>
</dbReference>
<dbReference type="InterPro" id="IPR009100">
    <property type="entry name" value="AcylCoA_DH/oxidase_NM_dom_sf"/>
</dbReference>
<comment type="caution">
    <text evidence="9">The sequence shown here is derived from an EMBL/GenBank/DDBJ whole genome shotgun (WGS) entry which is preliminary data.</text>
</comment>
<dbReference type="Pfam" id="PF02771">
    <property type="entry name" value="Acyl-CoA_dh_N"/>
    <property type="match status" value="1"/>
</dbReference>
<feature type="domain" description="Acyl-CoA oxidase/dehydrogenase middle" evidence="7">
    <location>
        <begin position="113"/>
        <end position="206"/>
    </location>
</feature>
<evidence type="ECO:0000256" key="5">
    <source>
        <dbReference type="RuleBase" id="RU362125"/>
    </source>
</evidence>
<evidence type="ECO:0000259" key="8">
    <source>
        <dbReference type="Pfam" id="PF02771"/>
    </source>
</evidence>
<dbReference type="Proteomes" id="UP000006431">
    <property type="component" value="Unassembled WGS sequence"/>
</dbReference>
<dbReference type="eggNOG" id="COG1960">
    <property type="taxonomic scope" value="Bacteria"/>
</dbReference>
<keyword evidence="10" id="KW-1185">Reference proteome</keyword>
<sequence length="375" mass="40381">MKNIYETTIEFAKENIAIHTLEADLKAEFPSKSYDALKHNGYMGLLVPKEFSGQGLGLVEHVEVIQAIAESCATTALSYMMHNVATMCIVLHGSKELKEEILPKIAKGEITLALAYSETGTGTHFYQPEIELSKSGDSYILNGRKSFVTAAGFVNYYLVLSSTLNKDGLDNWLVPHTNEGVSFEENGWDGLGMRGNVSMPMNLNDVRLGEDSRIGVEGSGLEQVFSVVAPFFITGLASVSAGISLNACEVVTNHAMQRKYTNGDSLSLLPTVQNDLAKIYLKAQSAKHFTMAAANSGASAKADALTQIIAARINASELAIEVCTIAMKIGGGTAYAKRLPIERLLRDSLASQIMAPGVDVLSIWLGKAITNQQIP</sequence>
<feature type="domain" description="Acyl-CoA dehydrogenase/oxidase N-terminal" evidence="8">
    <location>
        <begin position="3"/>
        <end position="109"/>
    </location>
</feature>
<dbReference type="AlphaFoldDB" id="B6BHF3"/>
<dbReference type="SUPFAM" id="SSF47203">
    <property type="entry name" value="Acyl-CoA dehydrogenase C-terminal domain-like"/>
    <property type="match status" value="1"/>
</dbReference>
<dbReference type="InterPro" id="IPR036250">
    <property type="entry name" value="AcylCo_DH-like_C"/>
</dbReference>
<dbReference type="CDD" id="cd00567">
    <property type="entry name" value="ACAD"/>
    <property type="match status" value="1"/>
</dbReference>
<proteinExistence type="inferred from homology"/>
<dbReference type="PANTHER" id="PTHR43884">
    <property type="entry name" value="ACYL-COA DEHYDROGENASE"/>
    <property type="match status" value="1"/>
</dbReference>
<protein>
    <submittedName>
        <fullName evidence="9">Acyl-CoA dehydrogenase</fullName>
    </submittedName>
</protein>
<dbReference type="Pfam" id="PF00441">
    <property type="entry name" value="Acyl-CoA_dh_1"/>
    <property type="match status" value="1"/>
</dbReference>
<comment type="cofactor">
    <cofactor evidence="1 5">
        <name>FAD</name>
        <dbReference type="ChEBI" id="CHEBI:57692"/>
    </cofactor>
</comment>
<evidence type="ECO:0000313" key="9">
    <source>
        <dbReference type="EMBL" id="EHP29949.1"/>
    </source>
</evidence>
<keyword evidence="5" id="KW-0560">Oxidoreductase</keyword>
<dbReference type="GO" id="GO:0050660">
    <property type="term" value="F:flavin adenine dinucleotide binding"/>
    <property type="evidence" value="ECO:0007669"/>
    <property type="project" value="InterPro"/>
</dbReference>
<feature type="domain" description="Acyl-CoA dehydrogenase/oxidase C-terminal" evidence="6">
    <location>
        <begin position="236"/>
        <end position="355"/>
    </location>
</feature>
<dbReference type="InterPro" id="IPR013786">
    <property type="entry name" value="AcylCoA_DH/ox_N"/>
</dbReference>
<dbReference type="InterPro" id="IPR006091">
    <property type="entry name" value="Acyl-CoA_Oxase/DH_mid-dom"/>
</dbReference>
<evidence type="ECO:0000313" key="10">
    <source>
        <dbReference type="Proteomes" id="UP000006431"/>
    </source>
</evidence>
<dbReference type="PIRSF" id="PIRSF016578">
    <property type="entry name" value="HsaA"/>
    <property type="match status" value="1"/>
</dbReference>
<dbReference type="STRING" id="929558.SMGD1_1425"/>
<reference evidence="9 10" key="1">
    <citation type="journal article" date="2012" name="Proc. Natl. Acad. Sci. U.S.A.">
        <title>Genome and physiology of a model Epsilonproteobacterium responsible for sulfide detoxification in marine oxygen depletion zones.</title>
        <authorList>
            <person name="Grote J."/>
            <person name="Schott T."/>
            <person name="Bruckner C.G."/>
            <person name="Glockner F.O."/>
            <person name="Jost G."/>
            <person name="Teeling H."/>
            <person name="Labrenz M."/>
            <person name="Jurgens K."/>
        </authorList>
    </citation>
    <scope>NUCLEOTIDE SEQUENCE [LARGE SCALE GENOMIC DNA]</scope>
    <source>
        <strain evidence="9 10">GD1</strain>
    </source>
</reference>
<dbReference type="Gene3D" id="1.10.540.10">
    <property type="entry name" value="Acyl-CoA dehydrogenase/oxidase, N-terminal domain"/>
    <property type="match status" value="1"/>
</dbReference>
<accession>B6BHF3</accession>
<dbReference type="PATRIC" id="fig|929558.5.peg.1416"/>
<keyword evidence="4 5" id="KW-0274">FAD</keyword>
<evidence type="ECO:0000256" key="4">
    <source>
        <dbReference type="ARBA" id="ARBA00022827"/>
    </source>
</evidence>
<dbReference type="EMBL" id="AFRZ01000001">
    <property type="protein sequence ID" value="EHP29949.1"/>
    <property type="molecule type" value="Genomic_DNA"/>
</dbReference>
<dbReference type="RefSeq" id="WP_008336552.1">
    <property type="nucleotide sequence ID" value="NZ_AFRZ01000001.1"/>
</dbReference>
<dbReference type="Gene3D" id="2.40.110.10">
    <property type="entry name" value="Butyryl-CoA Dehydrogenase, subunit A, domain 2"/>
    <property type="match status" value="1"/>
</dbReference>
<organism evidence="9 10">
    <name type="scientific">Sulfurimonas gotlandica (strain DSM 19862 / JCM 16533 / GD1)</name>
    <dbReference type="NCBI Taxonomy" id="929558"/>
    <lineage>
        <taxon>Bacteria</taxon>
        <taxon>Pseudomonadati</taxon>
        <taxon>Campylobacterota</taxon>
        <taxon>Epsilonproteobacteria</taxon>
        <taxon>Campylobacterales</taxon>
        <taxon>Sulfurimonadaceae</taxon>
        <taxon>Sulfurimonas</taxon>
    </lineage>
</organism>
<evidence type="ECO:0000256" key="2">
    <source>
        <dbReference type="ARBA" id="ARBA00009347"/>
    </source>
</evidence>
<dbReference type="InterPro" id="IPR009075">
    <property type="entry name" value="AcylCo_DH/oxidase_C"/>
</dbReference>
<dbReference type="Pfam" id="PF02770">
    <property type="entry name" value="Acyl-CoA_dh_M"/>
    <property type="match status" value="1"/>
</dbReference>
<comment type="similarity">
    <text evidence="2 5">Belongs to the acyl-CoA dehydrogenase family.</text>
</comment>
<dbReference type="PANTHER" id="PTHR43884:SF12">
    <property type="entry name" value="ISOVALERYL-COA DEHYDROGENASE, MITOCHONDRIAL-RELATED"/>
    <property type="match status" value="1"/>
</dbReference>
<evidence type="ECO:0000259" key="6">
    <source>
        <dbReference type="Pfam" id="PF00441"/>
    </source>
</evidence>
<name>B6BHF3_SULGG</name>
<dbReference type="HOGENOM" id="CLU_018204_3_2_7"/>
<keyword evidence="3 5" id="KW-0285">Flavoprotein</keyword>
<dbReference type="InterPro" id="IPR037069">
    <property type="entry name" value="AcylCoA_DH/ox_N_sf"/>
</dbReference>